<dbReference type="RefSeq" id="WP_217066809.1">
    <property type="nucleotide sequence ID" value="NZ_JAHQCS010000105.1"/>
</dbReference>
<comment type="caution">
    <text evidence="2">The sequence shown here is derived from an EMBL/GenBank/DDBJ whole genome shotgun (WGS) entry which is preliminary data.</text>
</comment>
<feature type="transmembrane region" description="Helical" evidence="1">
    <location>
        <begin position="86"/>
        <end position="108"/>
    </location>
</feature>
<proteinExistence type="predicted"/>
<keyword evidence="1" id="KW-0472">Membrane</keyword>
<dbReference type="Proteomes" id="UP000784880">
    <property type="component" value="Unassembled WGS sequence"/>
</dbReference>
<dbReference type="EMBL" id="JAHQCS010000105">
    <property type="protein sequence ID" value="MBU9712637.1"/>
    <property type="molecule type" value="Genomic_DNA"/>
</dbReference>
<evidence type="ECO:0000313" key="2">
    <source>
        <dbReference type="EMBL" id="MBU9712637.1"/>
    </source>
</evidence>
<evidence type="ECO:0000313" key="3">
    <source>
        <dbReference type="Proteomes" id="UP000784880"/>
    </source>
</evidence>
<keyword evidence="3" id="KW-1185">Reference proteome</keyword>
<gene>
    <name evidence="2" type="ORF">KS419_12880</name>
</gene>
<protein>
    <submittedName>
        <fullName evidence="2">Uncharacterized protein</fullName>
    </submittedName>
</protein>
<organism evidence="2 3">
    <name type="scientific">Evansella tamaricis</name>
    <dbReference type="NCBI Taxonomy" id="2069301"/>
    <lineage>
        <taxon>Bacteria</taxon>
        <taxon>Bacillati</taxon>
        <taxon>Bacillota</taxon>
        <taxon>Bacilli</taxon>
        <taxon>Bacillales</taxon>
        <taxon>Bacillaceae</taxon>
        <taxon>Evansella</taxon>
    </lineage>
</organism>
<accession>A0ABS6JG18</accession>
<keyword evidence="1" id="KW-0812">Transmembrane</keyword>
<sequence>MGDENKREVDIVQIDEIRKEINDIETDLKSKLNENDVKVMLDEYAKLKKVVTEEEVIVIVDRMLNEKKYMTESDVNTTIKEVHLTLIKWVLGTAISSVALIVAILRLLF</sequence>
<evidence type="ECO:0000256" key="1">
    <source>
        <dbReference type="SAM" id="Phobius"/>
    </source>
</evidence>
<reference evidence="2 3" key="1">
    <citation type="submission" date="2021-06" db="EMBL/GenBank/DDBJ databases">
        <title>Bacillus sp. RD4P76, an endophyte from a halophyte.</title>
        <authorList>
            <person name="Sun J.-Q."/>
        </authorList>
    </citation>
    <scope>NUCLEOTIDE SEQUENCE [LARGE SCALE GENOMIC DNA]</scope>
    <source>
        <strain evidence="2 3">CGMCC 1.15917</strain>
    </source>
</reference>
<keyword evidence="1" id="KW-1133">Transmembrane helix</keyword>
<name>A0ABS6JG18_9BACI</name>